<evidence type="ECO:0000313" key="18">
    <source>
        <dbReference type="Proteomes" id="UP000007392"/>
    </source>
</evidence>
<dbReference type="Proteomes" id="UP000007392">
    <property type="component" value="Chromosome"/>
</dbReference>
<dbReference type="GO" id="GO:0005737">
    <property type="term" value="C:cytoplasm"/>
    <property type="evidence" value="ECO:0007669"/>
    <property type="project" value="UniProtKB-SubCell"/>
</dbReference>
<comment type="subcellular location">
    <subcellularLocation>
        <location evidence="5">Cytoplasm</location>
    </subcellularLocation>
</comment>
<dbReference type="Pfam" id="PF08450">
    <property type="entry name" value="SGL"/>
    <property type="match status" value="1"/>
</dbReference>
<keyword evidence="9" id="KW-0963">Cytoplasm</keyword>
<dbReference type="InterPro" id="IPR005511">
    <property type="entry name" value="SMP-30"/>
</dbReference>
<accession>I0BUX0</accession>
<keyword evidence="12" id="KW-0106">Calcium</keyword>
<keyword evidence="11" id="KW-0378">Hydrolase</keyword>
<evidence type="ECO:0000256" key="7">
    <source>
        <dbReference type="ARBA" id="ARBA00013227"/>
    </source>
</evidence>
<evidence type="ECO:0000256" key="15">
    <source>
        <dbReference type="PIRSR" id="PIRSR605511-2"/>
    </source>
</evidence>
<dbReference type="SUPFAM" id="SSF63829">
    <property type="entry name" value="Calcium-dependent phosphotriesterase"/>
    <property type="match status" value="1"/>
</dbReference>
<dbReference type="InterPro" id="IPR011042">
    <property type="entry name" value="6-blade_b-propeller_TolB-like"/>
</dbReference>
<feature type="domain" description="SMP-30/Gluconolactonase/LRE-like region" evidence="16">
    <location>
        <begin position="18"/>
        <end position="262"/>
    </location>
</feature>
<dbReference type="InterPro" id="IPR013658">
    <property type="entry name" value="SGL"/>
</dbReference>
<evidence type="ECO:0000256" key="14">
    <source>
        <dbReference type="PIRSR" id="PIRSR605511-1"/>
    </source>
</evidence>
<keyword evidence="15" id="KW-0862">Zinc</keyword>
<evidence type="ECO:0000259" key="16">
    <source>
        <dbReference type="Pfam" id="PF08450"/>
    </source>
</evidence>
<dbReference type="PRINTS" id="PR01790">
    <property type="entry name" value="SMP30FAMILY"/>
</dbReference>
<dbReference type="FunFam" id="2.120.10.30:FF:000126">
    <property type="entry name" value="Senescence marker protein-30"/>
    <property type="match status" value="1"/>
</dbReference>
<comment type="similarity">
    <text evidence="6">Belongs to the SMP-30/CGR1 family.</text>
</comment>
<evidence type="ECO:0000256" key="12">
    <source>
        <dbReference type="ARBA" id="ARBA00022837"/>
    </source>
</evidence>
<organism evidence="17 18">
    <name type="scientific">Paenibacillus mucilaginosus K02</name>
    <dbReference type="NCBI Taxonomy" id="997761"/>
    <lineage>
        <taxon>Bacteria</taxon>
        <taxon>Bacillati</taxon>
        <taxon>Bacillota</taxon>
        <taxon>Bacilli</taxon>
        <taxon>Bacillales</taxon>
        <taxon>Paenibacillaceae</taxon>
        <taxon>Paenibacillus</taxon>
    </lineage>
</organism>
<evidence type="ECO:0000256" key="2">
    <source>
        <dbReference type="ARBA" id="ARBA00001913"/>
    </source>
</evidence>
<reference evidence="17 18" key="1">
    <citation type="submission" date="2013-06" db="EMBL/GenBank/DDBJ databases">
        <title>Complete genome sequence of Paenibacillus mucilaginosus K02.</title>
        <authorList>
            <person name="Xiao B."/>
            <person name="Sun L."/>
            <person name="Xiao L."/>
            <person name="Lian B."/>
        </authorList>
    </citation>
    <scope>NUCLEOTIDE SEQUENCE [LARGE SCALE GENOMIC DNA]</scope>
    <source>
        <strain evidence="17 18">K02</strain>
    </source>
</reference>
<name>I0BUX0_9BACL</name>
<comment type="cofactor">
    <cofactor evidence="4">
        <name>Mg(2+)</name>
        <dbReference type="ChEBI" id="CHEBI:18420"/>
    </cofactor>
</comment>
<dbReference type="EC" id="3.1.1.17" evidence="7"/>
<evidence type="ECO:0000256" key="6">
    <source>
        <dbReference type="ARBA" id="ARBA00008853"/>
    </source>
</evidence>
<evidence type="ECO:0000256" key="1">
    <source>
        <dbReference type="ARBA" id="ARBA00001589"/>
    </source>
</evidence>
<feature type="binding site" evidence="15">
    <location>
        <position position="104"/>
    </location>
    <ligand>
        <name>substrate</name>
    </ligand>
</feature>
<protein>
    <recommendedName>
        <fullName evidence="8">Regucalcin</fullName>
        <ecNumber evidence="7">3.1.1.17</ecNumber>
    </recommendedName>
    <alternativeName>
        <fullName evidence="13">Gluconolactonase</fullName>
    </alternativeName>
</protein>
<dbReference type="PRINTS" id="PR01791">
    <property type="entry name" value="REGUCALCIN"/>
</dbReference>
<evidence type="ECO:0000256" key="3">
    <source>
        <dbReference type="ARBA" id="ARBA00001936"/>
    </source>
</evidence>
<evidence type="ECO:0000256" key="4">
    <source>
        <dbReference type="ARBA" id="ARBA00001946"/>
    </source>
</evidence>
<evidence type="ECO:0000256" key="8">
    <source>
        <dbReference type="ARBA" id="ARBA00016808"/>
    </source>
</evidence>
<comment type="cofactor">
    <cofactor evidence="2">
        <name>Ca(2+)</name>
        <dbReference type="ChEBI" id="CHEBI:29108"/>
    </cofactor>
</comment>
<evidence type="ECO:0000256" key="13">
    <source>
        <dbReference type="ARBA" id="ARBA00032464"/>
    </source>
</evidence>
<proteinExistence type="inferred from homology"/>
<sequence>MGDMQAKAELVWDIRAALGEGPVWDHRTGRLLWVDIEGRRVHCYDPSEAGDHRTIQLEQRVGAAVPRTAGGLVLAMQYGLYRLDMETEQLTKLGDPEEGIEGNRFNDGKCDEAGRFWAGTMNMKESEPTGSLYCLEADGSLRRALEGITTSNGLGWSPDNRTMYYIDTPTRRVDAFDYDGETGGISNRRTVISYEGEKGFPDGMTVDNEGMLWIAEWGGWQVSRWNPQTGERIGRIPVPAAQVTSCAFGGEDYSELYITTARSWIPDEQLAEQPQAGGLFRARPGVKGSAAGFYGG</sequence>
<comment type="catalytic activity">
    <reaction evidence="1">
        <text>D-glucono-1,5-lactone + H2O = D-gluconate + H(+)</text>
        <dbReference type="Rhea" id="RHEA:10440"/>
        <dbReference type="ChEBI" id="CHEBI:15377"/>
        <dbReference type="ChEBI" id="CHEBI:15378"/>
        <dbReference type="ChEBI" id="CHEBI:16217"/>
        <dbReference type="ChEBI" id="CHEBI:18391"/>
        <dbReference type="EC" id="3.1.1.17"/>
    </reaction>
</comment>
<dbReference type="GO" id="GO:0004341">
    <property type="term" value="F:gluconolactonase activity"/>
    <property type="evidence" value="ECO:0007669"/>
    <property type="project" value="UniProtKB-EC"/>
</dbReference>
<gene>
    <name evidence="17" type="ORF">B2K_36650</name>
</gene>
<evidence type="ECO:0000256" key="11">
    <source>
        <dbReference type="ARBA" id="ARBA00022801"/>
    </source>
</evidence>
<dbReference type="GO" id="GO:0005509">
    <property type="term" value="F:calcium ion binding"/>
    <property type="evidence" value="ECO:0007669"/>
    <property type="project" value="InterPro"/>
</dbReference>
<evidence type="ECO:0000256" key="9">
    <source>
        <dbReference type="ARBA" id="ARBA00022490"/>
    </source>
</evidence>
<evidence type="ECO:0000256" key="5">
    <source>
        <dbReference type="ARBA" id="ARBA00004496"/>
    </source>
</evidence>
<dbReference type="HOGENOM" id="CLU_036110_3_2_9"/>
<comment type="cofactor">
    <cofactor evidence="15">
        <name>Zn(2+)</name>
        <dbReference type="ChEBI" id="CHEBI:29105"/>
    </cofactor>
    <text evidence="15">Binds 1 divalent metal cation per subunit.</text>
</comment>
<dbReference type="KEGG" id="pmw:B2K_36650"/>
<dbReference type="EMBL" id="CP003422">
    <property type="protein sequence ID" value="AFH66167.1"/>
    <property type="molecule type" value="Genomic_DNA"/>
</dbReference>
<evidence type="ECO:0000256" key="10">
    <source>
        <dbReference type="ARBA" id="ARBA00022723"/>
    </source>
</evidence>
<feature type="binding site" evidence="15">
    <location>
        <position position="106"/>
    </location>
    <ligand>
        <name>substrate</name>
    </ligand>
</feature>
<dbReference type="PANTHER" id="PTHR10907:SF47">
    <property type="entry name" value="REGUCALCIN"/>
    <property type="match status" value="1"/>
</dbReference>
<dbReference type="GO" id="GO:0019853">
    <property type="term" value="P:L-ascorbic acid biosynthetic process"/>
    <property type="evidence" value="ECO:0007669"/>
    <property type="project" value="TreeGrafter"/>
</dbReference>
<dbReference type="InterPro" id="IPR008367">
    <property type="entry name" value="Regucalcin"/>
</dbReference>
<comment type="cofactor">
    <cofactor evidence="3">
        <name>Mn(2+)</name>
        <dbReference type="ChEBI" id="CHEBI:29035"/>
    </cofactor>
</comment>
<feature type="binding site" evidence="15">
    <location>
        <position position="20"/>
    </location>
    <ligand>
        <name>a divalent metal cation</name>
        <dbReference type="ChEBI" id="CHEBI:60240"/>
    </ligand>
</feature>
<dbReference type="RefSeq" id="WP_014653077.1">
    <property type="nucleotide sequence ID" value="NC_017672.3"/>
</dbReference>
<evidence type="ECO:0000313" key="17">
    <source>
        <dbReference type="EMBL" id="AFH66167.1"/>
    </source>
</evidence>
<dbReference type="AlphaFoldDB" id="I0BUX0"/>
<feature type="active site" description="Proton donor/acceptor" evidence="14">
    <location>
        <position position="202"/>
    </location>
</feature>
<dbReference type="Gene3D" id="2.120.10.30">
    <property type="entry name" value="TolB, C-terminal domain"/>
    <property type="match status" value="1"/>
</dbReference>
<feature type="binding site" evidence="15">
    <location>
        <position position="202"/>
    </location>
    <ligand>
        <name>a divalent metal cation</name>
        <dbReference type="ChEBI" id="CHEBI:60240"/>
    </ligand>
</feature>
<feature type="binding site" evidence="15">
    <location>
        <position position="152"/>
    </location>
    <ligand>
        <name>a divalent metal cation</name>
        <dbReference type="ChEBI" id="CHEBI:60240"/>
    </ligand>
</feature>
<dbReference type="PATRIC" id="fig|997761.3.peg.7388"/>
<dbReference type="GO" id="GO:0030234">
    <property type="term" value="F:enzyme regulator activity"/>
    <property type="evidence" value="ECO:0007669"/>
    <property type="project" value="InterPro"/>
</dbReference>
<dbReference type="PANTHER" id="PTHR10907">
    <property type="entry name" value="REGUCALCIN"/>
    <property type="match status" value="1"/>
</dbReference>
<dbReference type="OrthoDB" id="2633250at2"/>
<keyword evidence="10 15" id="KW-0479">Metal-binding</keyword>